<reference evidence="1 2" key="1">
    <citation type="journal article" date="2012" name="BMC Genomics">
        <title>Comparative genomics of the white-rot fungi, Phanerochaete carnosa and P. chrysosporium, to elucidate the genetic basis of the distinct wood types they colonize.</title>
        <authorList>
            <person name="Suzuki H."/>
            <person name="MacDonald J."/>
            <person name="Syed K."/>
            <person name="Salamov A."/>
            <person name="Hori C."/>
            <person name="Aerts A."/>
            <person name="Henrissat B."/>
            <person name="Wiebenga A."/>
            <person name="vanKuyk P.A."/>
            <person name="Barry K."/>
            <person name="Lindquist E."/>
            <person name="LaButti K."/>
            <person name="Lapidus A."/>
            <person name="Lucas S."/>
            <person name="Coutinho P."/>
            <person name="Gong Y."/>
            <person name="Samejima M."/>
            <person name="Mahadevan R."/>
            <person name="Abou-Zaid M."/>
            <person name="de Vries R.P."/>
            <person name="Igarashi K."/>
            <person name="Yadav J.S."/>
            <person name="Grigoriev I.V."/>
            <person name="Master E.R."/>
        </authorList>
    </citation>
    <scope>NUCLEOTIDE SEQUENCE [LARGE SCALE GENOMIC DNA]</scope>
    <source>
        <strain evidence="1 2">HHB-10118-sp</strain>
    </source>
</reference>
<dbReference type="OrthoDB" id="5418601at2759"/>
<keyword evidence="2" id="KW-1185">Reference proteome</keyword>
<dbReference type="GeneID" id="18916148"/>
<evidence type="ECO:0000313" key="1">
    <source>
        <dbReference type="EMBL" id="EKM57190.1"/>
    </source>
</evidence>
<name>K5WD33_PHACS</name>
<sequence>MGPQPTELSDLSRERARATIWGSIQMAASDIVPTHNLFRSESSGPGEIYTLTPLTPSTVPLQCVHVGQGAIPDALADIPRGLLPIDDLLAKLNSVLGTSYTLDTPGVRDCLEYALGSSHDFGEVYGTLRSEWSCWQGPEDSAAALTRMKDRCDEVQRKRDNAIRGNSIQNSQIPPRRVWDLYSNRVLPFHVMPRADLEDEGWLPDDLWTVSHSWVREQDREYVMTVINGRRWCVPIPRGTSLDHIRIELLNMGARYVWLDVLCLWQEGNVDDDEARLEEWKLDVPTIGHIYQDRLLVCERPCITYFNGLGLPFDPSPAVVESDRHWFNRVWTVQETRKGWLPGGLTAMPHVDSPKFFSRLEDLLQSLGRFDAIRAIRDRHCTTELDRIAGLAYFLRCETLPLYDQSASSESAWTLLIKHMHPWWRTSLFCQYESDVPFGLFVSWATFLGLTSLPALELFESDLELVDPLDVHTNEPGQYCHTPPATEPCYIVSPPDDTHQGTGPQALQLHFYDRADPITVQVSATSTHGCLVPHVPYRFLTCDRRFSDIAAWVAVEVVGERDLRGKKALEVIKWGVILMDIREYIRLGELGLGSEETTVVYLSSEEALARSGHVDKYMGAFNMARESRKAQNEP</sequence>
<evidence type="ECO:0000313" key="2">
    <source>
        <dbReference type="Proteomes" id="UP000008370"/>
    </source>
</evidence>
<dbReference type="RefSeq" id="XP_007395011.1">
    <property type="nucleotide sequence ID" value="XM_007394949.1"/>
</dbReference>
<organism evidence="1 2">
    <name type="scientific">Phanerochaete carnosa (strain HHB-10118-sp)</name>
    <name type="common">White-rot fungus</name>
    <name type="synonym">Peniophora carnosa</name>
    <dbReference type="NCBI Taxonomy" id="650164"/>
    <lineage>
        <taxon>Eukaryota</taxon>
        <taxon>Fungi</taxon>
        <taxon>Dikarya</taxon>
        <taxon>Basidiomycota</taxon>
        <taxon>Agaricomycotina</taxon>
        <taxon>Agaricomycetes</taxon>
        <taxon>Polyporales</taxon>
        <taxon>Phanerochaetaceae</taxon>
        <taxon>Phanerochaete</taxon>
    </lineage>
</organism>
<dbReference type="KEGG" id="pco:PHACADRAFT_254807"/>
<dbReference type="Proteomes" id="UP000008370">
    <property type="component" value="Unassembled WGS sequence"/>
</dbReference>
<proteinExistence type="predicted"/>
<dbReference type="HOGENOM" id="CLU_016205_0_0_1"/>
<gene>
    <name evidence="1" type="ORF">PHACADRAFT_254807</name>
</gene>
<evidence type="ECO:0008006" key="3">
    <source>
        <dbReference type="Google" id="ProtNLM"/>
    </source>
</evidence>
<protein>
    <recommendedName>
        <fullName evidence="3">Heterokaryon incompatibility domain-containing protein</fullName>
    </recommendedName>
</protein>
<dbReference type="AlphaFoldDB" id="K5WD33"/>
<accession>K5WD33</accession>
<dbReference type="InParanoid" id="K5WD33"/>
<dbReference type="EMBL" id="JH930471">
    <property type="protein sequence ID" value="EKM57190.1"/>
    <property type="molecule type" value="Genomic_DNA"/>
</dbReference>